<evidence type="ECO:0000313" key="4">
    <source>
        <dbReference type="Proteomes" id="UP001443914"/>
    </source>
</evidence>
<gene>
    <name evidence="3" type="ORF">RND81_04G168500</name>
</gene>
<evidence type="ECO:0000313" key="3">
    <source>
        <dbReference type="EMBL" id="KAK9734867.1"/>
    </source>
</evidence>
<evidence type="ECO:0000259" key="2">
    <source>
        <dbReference type="PROSITE" id="PS50846"/>
    </source>
</evidence>
<dbReference type="EMBL" id="JBDFQZ010000004">
    <property type="protein sequence ID" value="KAK9734867.1"/>
    <property type="molecule type" value="Genomic_DNA"/>
</dbReference>
<keyword evidence="4" id="KW-1185">Reference proteome</keyword>
<dbReference type="GO" id="GO:0046872">
    <property type="term" value="F:metal ion binding"/>
    <property type="evidence" value="ECO:0007669"/>
    <property type="project" value="InterPro"/>
</dbReference>
<organism evidence="3 4">
    <name type="scientific">Saponaria officinalis</name>
    <name type="common">Common soapwort</name>
    <name type="synonym">Lychnis saponaria</name>
    <dbReference type="NCBI Taxonomy" id="3572"/>
    <lineage>
        <taxon>Eukaryota</taxon>
        <taxon>Viridiplantae</taxon>
        <taxon>Streptophyta</taxon>
        <taxon>Embryophyta</taxon>
        <taxon>Tracheophyta</taxon>
        <taxon>Spermatophyta</taxon>
        <taxon>Magnoliopsida</taxon>
        <taxon>eudicotyledons</taxon>
        <taxon>Gunneridae</taxon>
        <taxon>Pentapetalae</taxon>
        <taxon>Caryophyllales</taxon>
        <taxon>Caryophyllaceae</taxon>
        <taxon>Caryophylleae</taxon>
        <taxon>Saponaria</taxon>
    </lineage>
</organism>
<dbReference type="Pfam" id="PF00403">
    <property type="entry name" value="HMA"/>
    <property type="match status" value="1"/>
</dbReference>
<proteinExistence type="predicted"/>
<dbReference type="InterPro" id="IPR006121">
    <property type="entry name" value="HMA_dom"/>
</dbReference>
<reference evidence="3" key="1">
    <citation type="submission" date="2024-03" db="EMBL/GenBank/DDBJ databases">
        <title>WGS assembly of Saponaria officinalis var. Norfolk2.</title>
        <authorList>
            <person name="Jenkins J."/>
            <person name="Shu S."/>
            <person name="Grimwood J."/>
            <person name="Barry K."/>
            <person name="Goodstein D."/>
            <person name="Schmutz J."/>
            <person name="Leebens-Mack J."/>
            <person name="Osbourn A."/>
        </authorList>
    </citation>
    <scope>NUCLEOTIDE SEQUENCE [LARGE SCALE GENOMIC DNA]</scope>
    <source>
        <strain evidence="3">JIC</strain>
    </source>
</reference>
<protein>
    <recommendedName>
        <fullName evidence="2">HMA domain-containing protein</fullName>
    </recommendedName>
</protein>
<dbReference type="PANTHER" id="PTHR46119">
    <property type="entry name" value="OS08G0405700 PROTEIN"/>
    <property type="match status" value="1"/>
</dbReference>
<dbReference type="InterPro" id="IPR044526">
    <property type="entry name" value="NAKR1-3"/>
</dbReference>
<dbReference type="PROSITE" id="PS50846">
    <property type="entry name" value="HMA_2"/>
    <property type="match status" value="1"/>
</dbReference>
<feature type="domain" description="HMA" evidence="2">
    <location>
        <begin position="226"/>
        <end position="292"/>
    </location>
</feature>
<name>A0AAW1LM25_SAPOF</name>
<dbReference type="SUPFAM" id="SSF55008">
    <property type="entry name" value="HMA, heavy metal-associated domain"/>
    <property type="match status" value="1"/>
</dbReference>
<dbReference type="Gene3D" id="3.30.70.100">
    <property type="match status" value="1"/>
</dbReference>
<dbReference type="CDD" id="cd00371">
    <property type="entry name" value="HMA"/>
    <property type="match status" value="1"/>
</dbReference>
<dbReference type="AlphaFoldDB" id="A0AAW1LM25"/>
<accession>A0AAW1LM25</accession>
<feature type="region of interest" description="Disordered" evidence="1">
    <location>
        <begin position="292"/>
        <end position="315"/>
    </location>
</feature>
<feature type="compositionally biased region" description="Low complexity" evidence="1">
    <location>
        <begin position="295"/>
        <end position="315"/>
    </location>
</feature>
<dbReference type="Proteomes" id="UP001443914">
    <property type="component" value="Unassembled WGS sequence"/>
</dbReference>
<dbReference type="PANTHER" id="PTHR46119:SF12">
    <property type="entry name" value="PROTEIN SODIUM POTASSIUM ROOT DEFECTIVE 3"/>
    <property type="match status" value="1"/>
</dbReference>
<comment type="caution">
    <text evidence="3">The sequence shown here is derived from an EMBL/GenBank/DDBJ whole genome shotgun (WGS) entry which is preliminary data.</text>
</comment>
<dbReference type="InterPro" id="IPR036163">
    <property type="entry name" value="HMA_dom_sf"/>
</dbReference>
<evidence type="ECO:0000256" key="1">
    <source>
        <dbReference type="SAM" id="MobiDB-lite"/>
    </source>
</evidence>
<sequence>MPMKMKSIKGIDLSCASPASTAICSSMDQRSVIKNSTKSLHRFNSYLGDHYKTITNTYSPSRAPCISELPFTPRPSSFSTYRDKTRKLASSAVNHTDVMTTRRRRSSADVSDIKRRHYSSSSRYLLGESRYLDSLSENENSKANCSSRPVFGSDARRSTRRFGSVLDDEKETIRKHFSLIDVGDDQRKQRNAGDELTCFDSQSQRHKSMGFSSTNDSLLHKPRSAHQVVVLRVSLHCKACENKLRKHLSKMDGVTSYNIDMETKKVTVTGNVTPSEMLTSISKVKNAQFWPSQASSSSTSTSSSSSSSSSTIDLN</sequence>